<name>A0A7H1Q663_9ACTN</name>
<dbReference type="Proteomes" id="UP000516422">
    <property type="component" value="Chromosome"/>
</dbReference>
<evidence type="ECO:0000313" key="1">
    <source>
        <dbReference type="EMBL" id="QNT95793.1"/>
    </source>
</evidence>
<accession>A0A7H1Q663</accession>
<dbReference type="EMBL" id="CP051006">
    <property type="protein sequence ID" value="QNT95793.1"/>
    <property type="molecule type" value="Genomic_DNA"/>
</dbReference>
<dbReference type="KEGG" id="sgf:HEP81_05541"/>
<dbReference type="AlphaFoldDB" id="A0A7H1Q663"/>
<reference evidence="1 2" key="1">
    <citation type="submission" date="2020-04" db="EMBL/GenBank/DDBJ databases">
        <title>Characterization and engineering of Streptomyces griseofuscus DSM40191 as a potential heterologous host for expression of BGCs.</title>
        <authorList>
            <person name="Gren T."/>
            <person name="Whitford C.M."/>
            <person name="Mohite O.S."/>
            <person name="Joergensen T.S."/>
            <person name="Nielsen J.B."/>
            <person name="Lee S.Y."/>
            <person name="Weber T."/>
        </authorList>
    </citation>
    <scope>NUCLEOTIDE SEQUENCE [LARGE SCALE GENOMIC DNA]</scope>
    <source>
        <strain evidence="1 2">DSM 40191</strain>
    </source>
</reference>
<sequence>MVVGVTPVATGIRGLDRSTEEPWGRLWAVEGGPASTNDDRRQPLGGWLVLGWRQPSQFAPGPRHFLRNKRQEWEEYRSEVTAFELRKNLPVL</sequence>
<proteinExistence type="predicted"/>
<gene>
    <name evidence="1" type="ORF">HEP81_05541</name>
</gene>
<organism evidence="1 2">
    <name type="scientific">Streptomyces griseofuscus</name>
    <dbReference type="NCBI Taxonomy" id="146922"/>
    <lineage>
        <taxon>Bacteria</taxon>
        <taxon>Bacillati</taxon>
        <taxon>Actinomycetota</taxon>
        <taxon>Actinomycetes</taxon>
        <taxon>Kitasatosporales</taxon>
        <taxon>Streptomycetaceae</taxon>
        <taxon>Streptomyces</taxon>
    </lineage>
</organism>
<protein>
    <submittedName>
        <fullName evidence="1">Glutamine synthetase</fullName>
    </submittedName>
</protein>
<evidence type="ECO:0000313" key="2">
    <source>
        <dbReference type="Proteomes" id="UP000516422"/>
    </source>
</evidence>